<dbReference type="AlphaFoldDB" id="X1TXV0"/>
<name>X1TXV0_9ZZZZ</name>
<reference evidence="2" key="1">
    <citation type="journal article" date="2014" name="Front. Microbiol.">
        <title>High frequency of phylogenetically diverse reductive dehalogenase-homologous genes in deep subseafloor sedimentary metagenomes.</title>
        <authorList>
            <person name="Kawai M."/>
            <person name="Futagami T."/>
            <person name="Toyoda A."/>
            <person name="Takaki Y."/>
            <person name="Nishi S."/>
            <person name="Hori S."/>
            <person name="Arai W."/>
            <person name="Tsubouchi T."/>
            <person name="Morono Y."/>
            <person name="Uchiyama I."/>
            <person name="Ito T."/>
            <person name="Fujiyama A."/>
            <person name="Inagaki F."/>
            <person name="Takami H."/>
        </authorList>
    </citation>
    <scope>NUCLEOTIDE SEQUENCE</scope>
    <source>
        <strain evidence="2">Expedition CK06-06</strain>
    </source>
</reference>
<evidence type="ECO:0000313" key="2">
    <source>
        <dbReference type="EMBL" id="GAI96196.1"/>
    </source>
</evidence>
<accession>X1TXV0</accession>
<protein>
    <recommendedName>
        <fullName evidence="1">Transposase IS204/IS1001/IS1096/IS1165 DDE domain-containing protein</fullName>
    </recommendedName>
</protein>
<dbReference type="EMBL" id="BARW01020828">
    <property type="protein sequence ID" value="GAI96196.1"/>
    <property type="molecule type" value="Genomic_DNA"/>
</dbReference>
<dbReference type="PANTHER" id="PTHR33498">
    <property type="entry name" value="TRANSPOSASE FOR INSERTION SEQUENCE ELEMENT IS1557"/>
    <property type="match status" value="1"/>
</dbReference>
<gene>
    <name evidence="2" type="ORF">S12H4_35110</name>
</gene>
<proteinExistence type="predicted"/>
<comment type="caution">
    <text evidence="2">The sequence shown here is derived from an EMBL/GenBank/DDBJ whole genome shotgun (WGS) entry which is preliminary data.</text>
</comment>
<dbReference type="InterPro" id="IPR002560">
    <property type="entry name" value="Transposase_DDE"/>
</dbReference>
<organism evidence="2">
    <name type="scientific">marine sediment metagenome</name>
    <dbReference type="NCBI Taxonomy" id="412755"/>
    <lineage>
        <taxon>unclassified sequences</taxon>
        <taxon>metagenomes</taxon>
        <taxon>ecological metagenomes</taxon>
    </lineage>
</organism>
<dbReference type="InterPro" id="IPR047951">
    <property type="entry name" value="Transpos_ISL3"/>
</dbReference>
<dbReference type="Pfam" id="PF01610">
    <property type="entry name" value="DDE_Tnp_ISL3"/>
    <property type="match status" value="1"/>
</dbReference>
<sequence length="92" mass="10605">MGSKENAKKFLGKWVAKAFASKIPRLKKFANTLLAHRTGIFSWYDYPISTGPLEGLNNKIKVMKRQAYGFRDTEFFKLKIYSLHEKTYALVG</sequence>
<feature type="domain" description="Transposase IS204/IS1001/IS1096/IS1165 DDE" evidence="1">
    <location>
        <begin position="3"/>
        <end position="80"/>
    </location>
</feature>
<evidence type="ECO:0000259" key="1">
    <source>
        <dbReference type="Pfam" id="PF01610"/>
    </source>
</evidence>
<dbReference type="PANTHER" id="PTHR33498:SF1">
    <property type="entry name" value="TRANSPOSASE FOR INSERTION SEQUENCE ELEMENT IS1557"/>
    <property type="match status" value="1"/>
</dbReference>